<organism evidence="1 2">
    <name type="scientific">Methylorubrum suomiense</name>
    <dbReference type="NCBI Taxonomy" id="144191"/>
    <lineage>
        <taxon>Bacteria</taxon>
        <taxon>Pseudomonadati</taxon>
        <taxon>Pseudomonadota</taxon>
        <taxon>Alphaproteobacteria</taxon>
        <taxon>Hyphomicrobiales</taxon>
        <taxon>Methylobacteriaceae</taxon>
        <taxon>Methylorubrum</taxon>
    </lineage>
</organism>
<protein>
    <recommendedName>
        <fullName evidence="3">Acylphosphatase</fullName>
    </recommendedName>
</protein>
<evidence type="ECO:0000313" key="2">
    <source>
        <dbReference type="Proteomes" id="UP001055093"/>
    </source>
</evidence>
<comment type="caution">
    <text evidence="1">The sequence shown here is derived from an EMBL/GenBank/DDBJ whole genome shotgun (WGS) entry which is preliminary data.</text>
</comment>
<dbReference type="EMBL" id="BPRE01000017">
    <property type="protein sequence ID" value="GJE77807.1"/>
    <property type="molecule type" value="Genomic_DNA"/>
</dbReference>
<dbReference type="Proteomes" id="UP001055093">
    <property type="component" value="Unassembled WGS sequence"/>
</dbReference>
<keyword evidence="2" id="KW-1185">Reference proteome</keyword>
<gene>
    <name evidence="1" type="ORF">BGCPKDLD_4414</name>
</gene>
<sequence length="92" mass="10102">MRRQALLAFSGRFRPESFLAFMDARARLLDLVLRPRRSGPDRVEVIVDGEDALIGMFEMACSLGPIDCLVLDVAELAEASVPPPATREEEGA</sequence>
<proteinExistence type="predicted"/>
<reference evidence="1" key="1">
    <citation type="journal article" date="2021" name="Front. Microbiol.">
        <title>Comprehensive Comparative Genomics and Phenotyping of Methylobacterium Species.</title>
        <authorList>
            <person name="Alessa O."/>
            <person name="Ogura Y."/>
            <person name="Fujitani Y."/>
            <person name="Takami H."/>
            <person name="Hayashi T."/>
            <person name="Sahin N."/>
            <person name="Tani A."/>
        </authorList>
    </citation>
    <scope>NUCLEOTIDE SEQUENCE</scope>
    <source>
        <strain evidence="1">DSM 14458</strain>
    </source>
</reference>
<accession>A0ABQ4V3H1</accession>
<evidence type="ECO:0000313" key="1">
    <source>
        <dbReference type="EMBL" id="GJE77807.1"/>
    </source>
</evidence>
<name>A0ABQ4V3H1_9HYPH</name>
<reference evidence="1" key="2">
    <citation type="submission" date="2021-08" db="EMBL/GenBank/DDBJ databases">
        <authorList>
            <person name="Tani A."/>
            <person name="Ola A."/>
            <person name="Ogura Y."/>
            <person name="Katsura K."/>
            <person name="Hayashi T."/>
        </authorList>
    </citation>
    <scope>NUCLEOTIDE SEQUENCE</scope>
    <source>
        <strain evidence="1">DSM 14458</strain>
    </source>
</reference>
<evidence type="ECO:0008006" key="3">
    <source>
        <dbReference type="Google" id="ProtNLM"/>
    </source>
</evidence>